<dbReference type="InterPro" id="IPR029787">
    <property type="entry name" value="Nucleotide_cyclase"/>
</dbReference>
<dbReference type="InterPro" id="IPR043128">
    <property type="entry name" value="Rev_trsase/Diguanyl_cyclase"/>
</dbReference>
<dbReference type="SMART" id="SM00267">
    <property type="entry name" value="GGDEF"/>
    <property type="match status" value="1"/>
</dbReference>
<dbReference type="CDD" id="cd01949">
    <property type="entry name" value="GGDEF"/>
    <property type="match status" value="1"/>
</dbReference>
<dbReference type="GO" id="GO:1902201">
    <property type="term" value="P:negative regulation of bacterial-type flagellum-dependent cell motility"/>
    <property type="evidence" value="ECO:0007669"/>
    <property type="project" value="TreeGrafter"/>
</dbReference>
<dbReference type="PANTHER" id="PTHR45138">
    <property type="entry name" value="REGULATORY COMPONENTS OF SENSORY TRANSDUCTION SYSTEM"/>
    <property type="match status" value="1"/>
</dbReference>
<dbReference type="OrthoDB" id="23692at2"/>
<feature type="transmembrane region" description="Helical" evidence="1">
    <location>
        <begin position="221"/>
        <end position="239"/>
    </location>
</feature>
<evidence type="ECO:0000313" key="3">
    <source>
        <dbReference type="EMBL" id="TDC31426.1"/>
    </source>
</evidence>
<proteinExistence type="predicted"/>
<comment type="caution">
    <text evidence="3">The sequence shown here is derived from an EMBL/GenBank/DDBJ whole genome shotgun (WGS) entry which is preliminary data.</text>
</comment>
<dbReference type="GO" id="GO:0052621">
    <property type="term" value="F:diguanylate cyclase activity"/>
    <property type="evidence" value="ECO:0007669"/>
    <property type="project" value="TreeGrafter"/>
</dbReference>
<reference evidence="3 4" key="1">
    <citation type="submission" date="2019-03" db="EMBL/GenBank/DDBJ databases">
        <title>Draft genome sequences of novel Actinobacteria.</title>
        <authorList>
            <person name="Sahin N."/>
            <person name="Ay H."/>
            <person name="Saygin H."/>
        </authorList>
    </citation>
    <scope>NUCLEOTIDE SEQUENCE [LARGE SCALE GENOMIC DNA]</scope>
    <source>
        <strain evidence="3 4">JCM 30547</strain>
    </source>
</reference>
<dbReference type="Proteomes" id="UP000295075">
    <property type="component" value="Unassembled WGS sequence"/>
</dbReference>
<evidence type="ECO:0000313" key="4">
    <source>
        <dbReference type="Proteomes" id="UP000295075"/>
    </source>
</evidence>
<evidence type="ECO:0000259" key="2">
    <source>
        <dbReference type="PROSITE" id="PS50887"/>
    </source>
</evidence>
<dbReference type="SUPFAM" id="SSF55073">
    <property type="entry name" value="Nucleotide cyclase"/>
    <property type="match status" value="1"/>
</dbReference>
<name>A0A4R4Q837_9ACTN</name>
<dbReference type="FunFam" id="3.30.70.270:FF:000001">
    <property type="entry name" value="Diguanylate cyclase domain protein"/>
    <property type="match status" value="1"/>
</dbReference>
<feature type="transmembrane region" description="Helical" evidence="1">
    <location>
        <begin position="170"/>
        <end position="192"/>
    </location>
</feature>
<dbReference type="GO" id="GO:0043709">
    <property type="term" value="P:cell adhesion involved in single-species biofilm formation"/>
    <property type="evidence" value="ECO:0007669"/>
    <property type="project" value="TreeGrafter"/>
</dbReference>
<dbReference type="InterPro" id="IPR000160">
    <property type="entry name" value="GGDEF_dom"/>
</dbReference>
<dbReference type="NCBIfam" id="TIGR00254">
    <property type="entry name" value="GGDEF"/>
    <property type="match status" value="1"/>
</dbReference>
<keyword evidence="4" id="KW-1185">Reference proteome</keyword>
<feature type="transmembrane region" description="Helical" evidence="1">
    <location>
        <begin position="106"/>
        <end position="131"/>
    </location>
</feature>
<evidence type="ECO:0000256" key="1">
    <source>
        <dbReference type="SAM" id="Phobius"/>
    </source>
</evidence>
<keyword evidence="1" id="KW-0472">Membrane</keyword>
<protein>
    <submittedName>
        <fullName evidence="3">GGDEF domain-containing protein</fullName>
    </submittedName>
</protein>
<feature type="domain" description="GGDEF" evidence="2">
    <location>
        <begin position="297"/>
        <end position="435"/>
    </location>
</feature>
<dbReference type="InterPro" id="IPR050469">
    <property type="entry name" value="Diguanylate_Cyclase"/>
</dbReference>
<dbReference type="PANTHER" id="PTHR45138:SF9">
    <property type="entry name" value="DIGUANYLATE CYCLASE DGCM-RELATED"/>
    <property type="match status" value="1"/>
</dbReference>
<dbReference type="AlphaFoldDB" id="A0A4R4Q837"/>
<feature type="transmembrane region" description="Helical" evidence="1">
    <location>
        <begin position="38"/>
        <end position="57"/>
    </location>
</feature>
<dbReference type="PROSITE" id="PS50887">
    <property type="entry name" value="GGDEF"/>
    <property type="match status" value="1"/>
</dbReference>
<dbReference type="Gene3D" id="3.30.70.270">
    <property type="match status" value="1"/>
</dbReference>
<sequence length="442" mass="47322">MLSIRHWRLRRRRRRDNDSAAAAWVPSRWSLWTAPTAVLGYVLAVDVLALVVIGVAFGDVEMAPGDWVRFAVLMVGSAIHIEAGREIERLRLVAAEGSTYVNLKSMWIFAGILILPPLLAIAVITLSYLHSWARLRRTAPHRAAFSAATVVLGSAVAVMCLRTINPGNQLSYAGGAIGLVAVTAAALAYWLINYSLVVGAVLLSNPEANARKALGQLSDQFIVAGALGLGTTSAVLLVYQPWLTVALLITVLGLHRALLVGQFQFAARTDSNTGLANTMFWHEIAAKELERAQNANASLGVLYLDLDHFKTVNDTHGHLAGDQVLKTIAAELKHEIRTDDLVGRLGGEEFAILLPNTNADDTLRTAERIRHRIANLVISVTAPTGTTLVDGLTCSIGAATYPAAGHSLDVLLMAADTATYAAKEAGRNQVVTAPTRTPGQLS</sequence>
<dbReference type="EMBL" id="SMKA01000033">
    <property type="protein sequence ID" value="TDC31426.1"/>
    <property type="molecule type" value="Genomic_DNA"/>
</dbReference>
<keyword evidence="1" id="KW-1133">Transmembrane helix</keyword>
<feature type="transmembrane region" description="Helical" evidence="1">
    <location>
        <begin position="143"/>
        <end position="164"/>
    </location>
</feature>
<accession>A0A4R4Q837</accession>
<dbReference type="GO" id="GO:0005886">
    <property type="term" value="C:plasma membrane"/>
    <property type="evidence" value="ECO:0007669"/>
    <property type="project" value="TreeGrafter"/>
</dbReference>
<dbReference type="Pfam" id="PF00990">
    <property type="entry name" value="GGDEF"/>
    <property type="match status" value="1"/>
</dbReference>
<gene>
    <name evidence="3" type="ORF">E1261_10895</name>
</gene>
<keyword evidence="1" id="KW-0812">Transmembrane</keyword>
<organism evidence="3 4">
    <name type="scientific">Kribbella albertanoniae</name>
    <dbReference type="NCBI Taxonomy" id="1266829"/>
    <lineage>
        <taxon>Bacteria</taxon>
        <taxon>Bacillati</taxon>
        <taxon>Actinomycetota</taxon>
        <taxon>Actinomycetes</taxon>
        <taxon>Propionibacteriales</taxon>
        <taxon>Kribbellaceae</taxon>
        <taxon>Kribbella</taxon>
    </lineage>
</organism>